<protein>
    <recommendedName>
        <fullName evidence="6">EF-hand domain-containing protein</fullName>
    </recommendedName>
</protein>
<keyword evidence="4 5" id="KW-0472">Membrane</keyword>
<dbReference type="Pfam" id="PF10507">
    <property type="entry name" value="TMEM65"/>
    <property type="match status" value="1"/>
</dbReference>
<dbReference type="AlphaFoldDB" id="A0A0S4J8V3"/>
<evidence type="ECO:0000256" key="2">
    <source>
        <dbReference type="ARBA" id="ARBA00022692"/>
    </source>
</evidence>
<evidence type="ECO:0000256" key="5">
    <source>
        <dbReference type="SAM" id="Phobius"/>
    </source>
</evidence>
<dbReference type="GO" id="GO:0016020">
    <property type="term" value="C:membrane"/>
    <property type="evidence" value="ECO:0007669"/>
    <property type="project" value="UniProtKB-SubCell"/>
</dbReference>
<keyword evidence="2 5" id="KW-0812">Transmembrane</keyword>
<name>A0A0S4J8V3_BODSA</name>
<evidence type="ECO:0000256" key="1">
    <source>
        <dbReference type="ARBA" id="ARBA00004141"/>
    </source>
</evidence>
<dbReference type="PANTHER" id="PTHR21706">
    <property type="entry name" value="TRANSMEMBRANE PROTEIN 65"/>
    <property type="match status" value="1"/>
</dbReference>
<evidence type="ECO:0000256" key="3">
    <source>
        <dbReference type="ARBA" id="ARBA00022989"/>
    </source>
</evidence>
<evidence type="ECO:0000313" key="8">
    <source>
        <dbReference type="Proteomes" id="UP000051952"/>
    </source>
</evidence>
<feature type="domain" description="EF-hand" evidence="6">
    <location>
        <begin position="69"/>
        <end position="104"/>
    </location>
</feature>
<organism evidence="7 8">
    <name type="scientific">Bodo saltans</name>
    <name type="common">Flagellated protozoan</name>
    <dbReference type="NCBI Taxonomy" id="75058"/>
    <lineage>
        <taxon>Eukaryota</taxon>
        <taxon>Discoba</taxon>
        <taxon>Euglenozoa</taxon>
        <taxon>Kinetoplastea</taxon>
        <taxon>Metakinetoplastina</taxon>
        <taxon>Eubodonida</taxon>
        <taxon>Bodonidae</taxon>
        <taxon>Bodo</taxon>
    </lineage>
</organism>
<dbReference type="InterPro" id="IPR002048">
    <property type="entry name" value="EF_hand_dom"/>
</dbReference>
<dbReference type="PANTHER" id="PTHR21706:SF15">
    <property type="entry name" value="TRANSMEMBRANE PROTEIN 65"/>
    <property type="match status" value="1"/>
</dbReference>
<dbReference type="OMA" id="THGTSCE"/>
<dbReference type="InterPro" id="IPR019537">
    <property type="entry name" value="TMEM65"/>
</dbReference>
<dbReference type="GO" id="GO:0005509">
    <property type="term" value="F:calcium ion binding"/>
    <property type="evidence" value="ECO:0007669"/>
    <property type="project" value="InterPro"/>
</dbReference>
<evidence type="ECO:0000313" key="7">
    <source>
        <dbReference type="EMBL" id="CUG86783.1"/>
    </source>
</evidence>
<keyword evidence="3 5" id="KW-1133">Transmembrane helix</keyword>
<proteinExistence type="predicted"/>
<dbReference type="EMBL" id="CYKH01001390">
    <property type="protein sequence ID" value="CUG86783.1"/>
    <property type="molecule type" value="Genomic_DNA"/>
</dbReference>
<reference evidence="8" key="1">
    <citation type="submission" date="2015-09" db="EMBL/GenBank/DDBJ databases">
        <authorList>
            <consortium name="Pathogen Informatics"/>
        </authorList>
    </citation>
    <scope>NUCLEOTIDE SEQUENCE [LARGE SCALE GENOMIC DNA]</scope>
    <source>
        <strain evidence="8">Lake Konstanz</strain>
    </source>
</reference>
<evidence type="ECO:0000256" key="4">
    <source>
        <dbReference type="ARBA" id="ARBA00023136"/>
    </source>
</evidence>
<evidence type="ECO:0000259" key="6">
    <source>
        <dbReference type="PROSITE" id="PS50222"/>
    </source>
</evidence>
<dbReference type="Proteomes" id="UP000051952">
    <property type="component" value="Unassembled WGS sequence"/>
</dbReference>
<feature type="transmembrane region" description="Helical" evidence="5">
    <location>
        <begin position="204"/>
        <end position="225"/>
    </location>
</feature>
<accession>A0A0S4J8V3</accession>
<dbReference type="OrthoDB" id="430821at2759"/>
<dbReference type="GO" id="GO:0005739">
    <property type="term" value="C:mitochondrion"/>
    <property type="evidence" value="ECO:0007669"/>
    <property type="project" value="TreeGrafter"/>
</dbReference>
<comment type="subcellular location">
    <subcellularLocation>
        <location evidence="1">Membrane</location>
        <topology evidence="1">Multi-pass membrane protein</topology>
    </subcellularLocation>
</comment>
<dbReference type="VEuPathDB" id="TriTrypDB:BSAL_94715"/>
<keyword evidence="8" id="KW-1185">Reference proteome</keyword>
<sequence length="243" mass="26571">MRRVIRKSCFNVSCASRGAATVHHSFTTDDRKIIVKLLEHPEMADRVLERLSPGKRRYLLVAASSTEWQPGSPLSTTMDAVDEDQDSKISAEEYRRWVERSLKDKQTHGTSCEQEQRFHASAPFVAFGCLDNSLMLLSGDAIDGMFGERFGLTAMGAAALGGVCSGTIGIQVHGMAERVVSKFMPHPKLTSIQRKQFSVFRASHVGGTLGILCGLTLGMFPLLFIGRSHNSIATDLGTELAAR</sequence>
<dbReference type="PROSITE" id="PS50222">
    <property type="entry name" value="EF_HAND_2"/>
    <property type="match status" value="1"/>
</dbReference>
<gene>
    <name evidence="7" type="ORF">BSAL_94715</name>
</gene>